<dbReference type="SUPFAM" id="SSF51569">
    <property type="entry name" value="Aldolase"/>
    <property type="match status" value="1"/>
</dbReference>
<organism evidence="6 7">
    <name type="scientific">Coriobacterium glomerans (strain ATCC 49209 / DSM 20642 / JCM 10262 / PW2)</name>
    <dbReference type="NCBI Taxonomy" id="700015"/>
    <lineage>
        <taxon>Bacteria</taxon>
        <taxon>Bacillati</taxon>
        <taxon>Actinomycetota</taxon>
        <taxon>Coriobacteriia</taxon>
        <taxon>Coriobacteriales</taxon>
        <taxon>Coriobacteriaceae</taxon>
        <taxon>Coriobacterium</taxon>
    </lineage>
</organism>
<dbReference type="CDD" id="cd00452">
    <property type="entry name" value="KDPG_aldolase"/>
    <property type="match status" value="1"/>
</dbReference>
<dbReference type="Pfam" id="PF01081">
    <property type="entry name" value="Aldolase"/>
    <property type="match status" value="1"/>
</dbReference>
<keyword evidence="4 6" id="KW-0456">Lyase</keyword>
<dbReference type="HOGENOM" id="CLU_077795_2_0_11"/>
<evidence type="ECO:0000313" key="7">
    <source>
        <dbReference type="Proteomes" id="UP000006851"/>
    </source>
</evidence>
<protein>
    <submittedName>
        <fullName evidence="6">2-keto-3-deoxy-phosphogluconate aldolase</fullName>
        <ecNumber evidence="6">4.1.2.14</ecNumber>
    </submittedName>
</protein>
<gene>
    <name evidence="6" type="ordered locus">Corgl_0691</name>
</gene>
<keyword evidence="5" id="KW-0119">Carbohydrate metabolism</keyword>
<dbReference type="NCBIfam" id="NF005119">
    <property type="entry name" value="PRK06552.1"/>
    <property type="match status" value="1"/>
</dbReference>
<dbReference type="KEGG" id="cgo:Corgl_0691"/>
<evidence type="ECO:0000256" key="5">
    <source>
        <dbReference type="ARBA" id="ARBA00023277"/>
    </source>
</evidence>
<comment type="similarity">
    <text evidence="2">Belongs to the KHG/KDPG aldolase family.</text>
</comment>
<dbReference type="NCBIfam" id="TIGR01182">
    <property type="entry name" value="eda"/>
    <property type="match status" value="1"/>
</dbReference>
<dbReference type="PANTHER" id="PTHR30246:SF1">
    <property type="entry name" value="2-DEHYDRO-3-DEOXY-6-PHOSPHOGALACTONATE ALDOLASE-RELATED"/>
    <property type="match status" value="1"/>
</dbReference>
<dbReference type="InterPro" id="IPR000887">
    <property type="entry name" value="Aldlse_KDPG_KHG"/>
</dbReference>
<reference evidence="7" key="1">
    <citation type="journal article" date="2013" name="Stand. Genomic Sci.">
        <title>Complete genome sequence of Coriobacterium glomerans type strain (PW2(T)) from the midgut of Pyrrhocoris apterus L. (red soldier bug).</title>
        <authorList>
            <person name="Stackebrandt E."/>
            <person name="Zeytun A."/>
            <person name="Lapidus A."/>
            <person name="Nolan M."/>
            <person name="Lucas S."/>
            <person name="Hammon N."/>
            <person name="Deshpande S."/>
            <person name="Cheng J.F."/>
            <person name="Tapia R."/>
            <person name="Goodwin L.A."/>
            <person name="Pitluck S."/>
            <person name="Liolios K."/>
            <person name="Pagani I."/>
            <person name="Ivanova N."/>
            <person name="Mavromatis K."/>
            <person name="Mikhailova N."/>
            <person name="Huntemann M."/>
            <person name="Pati A."/>
            <person name="Chen A."/>
            <person name="Palaniappan K."/>
            <person name="Chang Y.J."/>
            <person name="Land M."/>
            <person name="Hauser L."/>
            <person name="Rohde M."/>
            <person name="Pukall R."/>
            <person name="Goker M."/>
            <person name="Detter J.C."/>
            <person name="Woyke T."/>
            <person name="Bristow J."/>
            <person name="Eisen J.A."/>
            <person name="Markowitz V."/>
            <person name="Hugenholtz P."/>
            <person name="Kyrpides N.C."/>
            <person name="Klenk H.P."/>
        </authorList>
    </citation>
    <scope>NUCLEOTIDE SEQUENCE</scope>
    <source>
        <strain evidence="7">ATCC 49209 / DSM 20642 / JCM 10262 / PW2</strain>
    </source>
</reference>
<comment type="subunit">
    <text evidence="3">Homotrimer.</text>
</comment>
<evidence type="ECO:0000256" key="2">
    <source>
        <dbReference type="ARBA" id="ARBA00006906"/>
    </source>
</evidence>
<dbReference type="PANTHER" id="PTHR30246">
    <property type="entry name" value="2-KETO-3-DEOXY-6-PHOSPHOGLUCONATE ALDOLASE"/>
    <property type="match status" value="1"/>
</dbReference>
<name>F2N7I9_CORGP</name>
<evidence type="ECO:0000256" key="1">
    <source>
        <dbReference type="ARBA" id="ARBA00004761"/>
    </source>
</evidence>
<comment type="pathway">
    <text evidence="1">Carbohydrate acid metabolism.</text>
</comment>
<sequence length="216" mass="23231">MSRFEIFDRLKTEKIVAVIRGEHEKLVDRTVDAVHRGGIHLMEITFTVPRAEHVICDLVQRYAQDEKTVIGAGTCLDVVSARLAISAGAKFVVCPHLDIEILKLCNSYDIPCIPGAATVRDMHEALEYGAYVIKLFPGDIFGPDAIRAFHGPLPQAEFMPTGGVNASNITTWLGAGAIAVGTGGSLTKGASTGNYEAVTEEASKLVKCVCEFKNAI</sequence>
<proteinExistence type="inferred from homology"/>
<dbReference type="Gene3D" id="3.20.20.70">
    <property type="entry name" value="Aldolase class I"/>
    <property type="match status" value="1"/>
</dbReference>
<dbReference type="InterPro" id="IPR013785">
    <property type="entry name" value="Aldolase_TIM"/>
</dbReference>
<dbReference type="RefSeq" id="WP_013708548.1">
    <property type="nucleotide sequence ID" value="NC_015389.1"/>
</dbReference>
<dbReference type="GO" id="GO:0008675">
    <property type="term" value="F:2-dehydro-3-deoxy-phosphogluconate aldolase activity"/>
    <property type="evidence" value="ECO:0007669"/>
    <property type="project" value="UniProtKB-EC"/>
</dbReference>
<dbReference type="EC" id="4.1.2.14" evidence="6"/>
<dbReference type="eggNOG" id="COG0800">
    <property type="taxonomic scope" value="Bacteria"/>
</dbReference>
<accession>F2N7I9</accession>
<evidence type="ECO:0000256" key="3">
    <source>
        <dbReference type="ARBA" id="ARBA00011233"/>
    </source>
</evidence>
<dbReference type="EMBL" id="CP002628">
    <property type="protein sequence ID" value="AEB06805.1"/>
    <property type="molecule type" value="Genomic_DNA"/>
</dbReference>
<keyword evidence="7" id="KW-1185">Reference proteome</keyword>
<evidence type="ECO:0000256" key="4">
    <source>
        <dbReference type="ARBA" id="ARBA00023239"/>
    </source>
</evidence>
<dbReference type="Proteomes" id="UP000006851">
    <property type="component" value="Chromosome"/>
</dbReference>
<evidence type="ECO:0000313" key="6">
    <source>
        <dbReference type="EMBL" id="AEB06805.1"/>
    </source>
</evidence>
<dbReference type="OrthoDB" id="9805177at2"/>
<dbReference type="AlphaFoldDB" id="F2N7I9"/>
<dbReference type="STRING" id="700015.Corgl_0691"/>